<proteinExistence type="predicted"/>
<dbReference type="InterPro" id="IPR032675">
    <property type="entry name" value="LRR_dom_sf"/>
</dbReference>
<dbReference type="Gene3D" id="3.80.10.10">
    <property type="entry name" value="Ribonuclease Inhibitor"/>
    <property type="match status" value="3"/>
</dbReference>
<keyword evidence="2" id="KW-1185">Reference proteome</keyword>
<evidence type="ECO:0000313" key="1">
    <source>
        <dbReference type="EMBL" id="MCL7027524.1"/>
    </source>
</evidence>
<accession>A0AA41S1J9</accession>
<dbReference type="Proteomes" id="UP001177140">
    <property type="component" value="Unassembled WGS sequence"/>
</dbReference>
<comment type="caution">
    <text evidence="1">The sequence shown here is derived from an EMBL/GenBank/DDBJ whole genome shotgun (WGS) entry which is preliminary data.</text>
</comment>
<dbReference type="EMBL" id="JAJJMA010069154">
    <property type="protein sequence ID" value="MCL7027524.1"/>
    <property type="molecule type" value="Genomic_DNA"/>
</dbReference>
<organism evidence="1 2">
    <name type="scientific">Papaver nudicaule</name>
    <name type="common">Iceland poppy</name>
    <dbReference type="NCBI Taxonomy" id="74823"/>
    <lineage>
        <taxon>Eukaryota</taxon>
        <taxon>Viridiplantae</taxon>
        <taxon>Streptophyta</taxon>
        <taxon>Embryophyta</taxon>
        <taxon>Tracheophyta</taxon>
        <taxon>Spermatophyta</taxon>
        <taxon>Magnoliopsida</taxon>
        <taxon>Ranunculales</taxon>
        <taxon>Papaveraceae</taxon>
        <taxon>Papaveroideae</taxon>
        <taxon>Papaver</taxon>
    </lineage>
</organism>
<protein>
    <recommendedName>
        <fullName evidence="3">F-box/LRR-repeat protein</fullName>
    </recommendedName>
</protein>
<gene>
    <name evidence="1" type="ORF">MKW94_029823</name>
</gene>
<dbReference type="InterPro" id="IPR036047">
    <property type="entry name" value="F-box-like_dom_sf"/>
</dbReference>
<dbReference type="SUPFAM" id="SSF52047">
    <property type="entry name" value="RNI-like"/>
    <property type="match status" value="1"/>
</dbReference>
<dbReference type="SMART" id="SM00367">
    <property type="entry name" value="LRR_CC"/>
    <property type="match status" value="4"/>
</dbReference>
<dbReference type="PANTHER" id="PTHR13318">
    <property type="entry name" value="PARTNER OF PAIRED, ISOFORM B-RELATED"/>
    <property type="match status" value="1"/>
</dbReference>
<dbReference type="InterPro" id="IPR001611">
    <property type="entry name" value="Leu-rich_rpt"/>
</dbReference>
<dbReference type="Pfam" id="PF13516">
    <property type="entry name" value="LRR_6"/>
    <property type="match status" value="2"/>
</dbReference>
<dbReference type="InterPro" id="IPR006553">
    <property type="entry name" value="Leu-rich_rpt_Cys-con_subtyp"/>
</dbReference>
<name>A0AA41S1J9_PAPNU</name>
<evidence type="ECO:0008006" key="3">
    <source>
        <dbReference type="Google" id="ProtNLM"/>
    </source>
</evidence>
<dbReference type="AlphaFoldDB" id="A0AA41S1J9"/>
<reference evidence="1" key="1">
    <citation type="submission" date="2022-03" db="EMBL/GenBank/DDBJ databases">
        <title>A functionally conserved STORR gene fusion in Papaver species that diverged 16.8 million years ago.</title>
        <authorList>
            <person name="Catania T."/>
        </authorList>
    </citation>
    <scope>NUCLEOTIDE SEQUENCE</scope>
    <source>
        <strain evidence="1">S-191538</strain>
    </source>
</reference>
<dbReference type="PANTHER" id="PTHR13318:SF26">
    <property type="entry name" value="F-BOX_LRR-REPEAT PROTEIN 12"/>
    <property type="match status" value="1"/>
</dbReference>
<dbReference type="GO" id="GO:0031146">
    <property type="term" value="P:SCF-dependent proteasomal ubiquitin-dependent protein catabolic process"/>
    <property type="evidence" value="ECO:0007669"/>
    <property type="project" value="TreeGrafter"/>
</dbReference>
<evidence type="ECO:0000313" key="2">
    <source>
        <dbReference type="Proteomes" id="UP001177140"/>
    </source>
</evidence>
<sequence length="352" mass="38750">MVGLSSEDHYKQGVLQIAASETLEERKKCALATSSITNFPDDCLNLIFQGLKSSTDCDSFGLTCRQWLRVQNNNRGSLWFHSPFSSQTVLEIDPDSFSTILCNLLVRFQYLKVLSLSGCPELTDSVISQSQYFGSCIEVLYLDNCSKFSNMLCIVLSWFPRLTTVSLKGCHITDKGLKILAESCSSLQIVNLSKCQLISDSGVGFISQNCRELCSLCISCCGKIKGTSLHGCSQTLTNLEADNCNFNTEGIKAIVSGGGLEHLNLAGLWRHFSFTGKGLELIGEGFAINLLVLNLEDCISVNSRTVTVISKGCPLLREWNLSGCSEVDLEGWQAIGWNCHNLETLNLRECFQ</sequence>
<dbReference type="GO" id="GO:0019005">
    <property type="term" value="C:SCF ubiquitin ligase complex"/>
    <property type="evidence" value="ECO:0007669"/>
    <property type="project" value="TreeGrafter"/>
</dbReference>
<dbReference type="SUPFAM" id="SSF81383">
    <property type="entry name" value="F-box domain"/>
    <property type="match status" value="1"/>
</dbReference>